<evidence type="ECO:0000313" key="19">
    <source>
        <dbReference type="Proteomes" id="UP000314986"/>
    </source>
</evidence>
<evidence type="ECO:0000256" key="11">
    <source>
        <dbReference type="ARBA" id="ARBA00023180"/>
    </source>
</evidence>
<dbReference type="OrthoDB" id="10255543at2759"/>
<proteinExistence type="inferred from homology"/>
<dbReference type="Pfam" id="PF02886">
    <property type="entry name" value="LBP_BPI_CETP_C"/>
    <property type="match status" value="1"/>
</dbReference>
<protein>
    <recommendedName>
        <fullName evidence="3 14">Bactericidal permeability-increasing protein</fullName>
        <shortName evidence="14">BPI</shortName>
    </recommendedName>
</protein>
<evidence type="ECO:0000256" key="8">
    <source>
        <dbReference type="ARBA" id="ARBA00022859"/>
    </source>
</evidence>
<dbReference type="InterPro" id="IPR001124">
    <property type="entry name" value="Lipid-bd_serum_glycop_C"/>
</dbReference>
<evidence type="ECO:0000256" key="2">
    <source>
        <dbReference type="ARBA" id="ARBA00007292"/>
    </source>
</evidence>
<dbReference type="PIRSF" id="PIRSF002417">
    <property type="entry name" value="Lipid_binding_protein"/>
    <property type="match status" value="1"/>
</dbReference>
<feature type="domain" description="Lipid-binding serum glycoprotein N-terminal" evidence="16">
    <location>
        <begin position="26"/>
        <end position="248"/>
    </location>
</feature>
<dbReference type="GO" id="GO:0005615">
    <property type="term" value="C:extracellular space"/>
    <property type="evidence" value="ECO:0007669"/>
    <property type="project" value="UniProtKB-UniRule"/>
</dbReference>
<reference evidence="19" key="1">
    <citation type="journal article" date="2006" name="Science">
        <title>Ancient noncoding elements conserved in the human genome.</title>
        <authorList>
            <person name="Venkatesh B."/>
            <person name="Kirkness E.F."/>
            <person name="Loh Y.H."/>
            <person name="Halpern A.L."/>
            <person name="Lee A.P."/>
            <person name="Johnson J."/>
            <person name="Dandona N."/>
            <person name="Viswanathan L.D."/>
            <person name="Tay A."/>
            <person name="Venter J.C."/>
            <person name="Strausberg R.L."/>
            <person name="Brenner S."/>
        </authorList>
    </citation>
    <scope>NUCLEOTIDE SEQUENCE [LARGE SCALE GENOMIC DNA]</scope>
</reference>
<dbReference type="SMART" id="SM00329">
    <property type="entry name" value="BPI2"/>
    <property type="match status" value="1"/>
</dbReference>
<comment type="domain">
    <text evidence="14">The N-terminal region may be exposed to the interior of the granule, whereas the C-terminal portion may be embedded in the membrane. During phagocytosis and degranulation, proteases may be released and activated and cleave BPI at the junction of the N- and C-terminal portions of the molecule, providing controlled release of the N-terminal antibacterial fragment when bacteria are ingested.</text>
</comment>
<feature type="chain" id="PRO_5021425779" description="Bactericidal permeability-increasing protein" evidence="15">
    <location>
        <begin position="19"/>
        <end position="472"/>
    </location>
</feature>
<dbReference type="GO" id="GO:0008289">
    <property type="term" value="F:lipid binding"/>
    <property type="evidence" value="ECO:0007669"/>
    <property type="project" value="InterPro"/>
</dbReference>
<reference evidence="18" key="4">
    <citation type="submission" date="2025-08" db="UniProtKB">
        <authorList>
            <consortium name="Ensembl"/>
        </authorList>
    </citation>
    <scope>IDENTIFICATION</scope>
</reference>
<comment type="domain">
    <text evidence="14">The N- and C-terminal barrels adopt an identical fold despite having only 13% of conserved residues.</text>
</comment>
<keyword evidence="6 14" id="KW-0399">Innate immunity</keyword>
<dbReference type="GeneID" id="103191490"/>
<evidence type="ECO:0000256" key="14">
    <source>
        <dbReference type="RuleBase" id="RU369039"/>
    </source>
</evidence>
<dbReference type="InterPro" id="IPR030675">
    <property type="entry name" value="BPI/LBP"/>
</dbReference>
<dbReference type="CDD" id="cd00025">
    <property type="entry name" value="BPI1"/>
    <property type="match status" value="1"/>
</dbReference>
<comment type="similarity">
    <text evidence="2">Belongs to the BPI/LBP/Plunc superfamily. BPI/LBP family.</text>
</comment>
<comment type="subunit">
    <text evidence="12 14">Monomer. Homodimer; disulfide-linked.</text>
</comment>
<feature type="domain" description="Lipid-binding serum glycoprotein C-terminal" evidence="17">
    <location>
        <begin position="263"/>
        <end position="466"/>
    </location>
</feature>
<evidence type="ECO:0000256" key="4">
    <source>
        <dbReference type="ARBA" id="ARBA00022525"/>
    </source>
</evidence>
<accession>A0A4W3IZ69</accession>
<keyword evidence="19" id="KW-1185">Reference proteome</keyword>
<feature type="signal peptide" evidence="15">
    <location>
        <begin position="1"/>
        <end position="18"/>
    </location>
</feature>
<dbReference type="PROSITE" id="PS00400">
    <property type="entry name" value="LBP_BPI_CETP"/>
    <property type="match status" value="1"/>
</dbReference>
<evidence type="ECO:0000313" key="18">
    <source>
        <dbReference type="Ensembl" id="ENSCMIP00000034867.1"/>
    </source>
</evidence>
<dbReference type="OMA" id="DPYMEID"/>
<keyword evidence="7 14" id="KW-0732">Signal</keyword>
<name>A0A4W3IZ69_CALMI</name>
<dbReference type="PANTHER" id="PTHR10504:SF84">
    <property type="entry name" value="BACTERICIDAL PERMEABILITY-INCREASING PROTEIN"/>
    <property type="match status" value="1"/>
</dbReference>
<organism evidence="18 19">
    <name type="scientific">Callorhinchus milii</name>
    <name type="common">Ghost shark</name>
    <dbReference type="NCBI Taxonomy" id="7868"/>
    <lineage>
        <taxon>Eukaryota</taxon>
        <taxon>Metazoa</taxon>
        <taxon>Chordata</taxon>
        <taxon>Craniata</taxon>
        <taxon>Vertebrata</taxon>
        <taxon>Chondrichthyes</taxon>
        <taxon>Holocephali</taxon>
        <taxon>Chimaeriformes</taxon>
        <taxon>Callorhinchidae</taxon>
        <taxon>Callorhinchus</taxon>
    </lineage>
</organism>
<dbReference type="GO" id="GO:0050829">
    <property type="term" value="P:defense response to Gram-negative bacterium"/>
    <property type="evidence" value="ECO:0007669"/>
    <property type="project" value="UniProtKB-UniRule"/>
</dbReference>
<dbReference type="AlphaFoldDB" id="A0A4W3IZ69"/>
<dbReference type="FunFam" id="3.15.20.10:FF:000001">
    <property type="entry name" value="Phospholipid transfer protein"/>
    <property type="match status" value="1"/>
</dbReference>
<dbReference type="RefSeq" id="XP_007910692.1">
    <property type="nucleotide sequence ID" value="XM_007912501.2"/>
</dbReference>
<evidence type="ECO:0000256" key="7">
    <source>
        <dbReference type="ARBA" id="ARBA00022729"/>
    </source>
</evidence>
<dbReference type="Gene3D" id="3.15.10.10">
    <property type="entry name" value="Bactericidal permeability-increasing protein, domain 1"/>
    <property type="match status" value="1"/>
</dbReference>
<evidence type="ECO:0000256" key="3">
    <source>
        <dbReference type="ARBA" id="ARBA00017827"/>
    </source>
</evidence>
<dbReference type="GeneTree" id="ENSGT01150000286994"/>
<evidence type="ECO:0000256" key="15">
    <source>
        <dbReference type="SAM" id="SignalP"/>
    </source>
</evidence>
<reference evidence="19" key="2">
    <citation type="journal article" date="2007" name="PLoS Biol.">
        <title>Survey sequencing and comparative analysis of the elephant shark (Callorhinchus milii) genome.</title>
        <authorList>
            <person name="Venkatesh B."/>
            <person name="Kirkness E.F."/>
            <person name="Loh Y.H."/>
            <person name="Halpern A.L."/>
            <person name="Lee A.P."/>
            <person name="Johnson J."/>
            <person name="Dandona N."/>
            <person name="Viswanathan L.D."/>
            <person name="Tay A."/>
            <person name="Venter J.C."/>
            <person name="Strausberg R.L."/>
            <person name="Brenner S."/>
        </authorList>
    </citation>
    <scope>NUCLEOTIDE SEQUENCE [LARGE SCALE GENOMIC DNA]</scope>
</reference>
<dbReference type="InterPro" id="IPR032942">
    <property type="entry name" value="BPI/LBP/Plunc"/>
</dbReference>
<evidence type="ECO:0000256" key="13">
    <source>
        <dbReference type="PIRSR" id="PIRSR002417-50"/>
    </source>
</evidence>
<dbReference type="GO" id="GO:0045087">
    <property type="term" value="P:innate immune response"/>
    <property type="evidence" value="ECO:0007669"/>
    <property type="project" value="UniProtKB-UniRule"/>
</dbReference>
<reference evidence="19" key="3">
    <citation type="journal article" date="2014" name="Nature">
        <title>Elephant shark genome provides unique insights into gnathostome evolution.</title>
        <authorList>
            <consortium name="International Elephant Shark Genome Sequencing Consortium"/>
            <person name="Venkatesh B."/>
            <person name="Lee A.P."/>
            <person name="Ravi V."/>
            <person name="Maurya A.K."/>
            <person name="Lian M.M."/>
            <person name="Swann J.B."/>
            <person name="Ohta Y."/>
            <person name="Flajnik M.F."/>
            <person name="Sutoh Y."/>
            <person name="Kasahara M."/>
            <person name="Hoon S."/>
            <person name="Gangu V."/>
            <person name="Roy S.W."/>
            <person name="Irimia M."/>
            <person name="Korzh V."/>
            <person name="Kondrychyn I."/>
            <person name="Lim Z.W."/>
            <person name="Tay B.H."/>
            <person name="Tohari S."/>
            <person name="Kong K.W."/>
            <person name="Ho S."/>
            <person name="Lorente-Galdos B."/>
            <person name="Quilez J."/>
            <person name="Marques-Bonet T."/>
            <person name="Raney B.J."/>
            <person name="Ingham P.W."/>
            <person name="Tay A."/>
            <person name="Hillier L.W."/>
            <person name="Minx P."/>
            <person name="Boehm T."/>
            <person name="Wilson R.K."/>
            <person name="Brenner S."/>
            <person name="Warren W.C."/>
        </authorList>
    </citation>
    <scope>NUCLEOTIDE SEQUENCE [LARGE SCALE GENOMIC DNA]</scope>
</reference>
<dbReference type="Pfam" id="PF01273">
    <property type="entry name" value="LBP_BPI_CETP"/>
    <property type="match status" value="1"/>
</dbReference>
<keyword evidence="4 14" id="KW-0964">Secreted</keyword>
<evidence type="ECO:0000256" key="12">
    <source>
        <dbReference type="ARBA" id="ARBA00025943"/>
    </source>
</evidence>
<gene>
    <name evidence="18" type="primary">LOC103191490</name>
</gene>
<evidence type="ECO:0000256" key="5">
    <source>
        <dbReference type="ARBA" id="ARBA00022529"/>
    </source>
</evidence>
<evidence type="ECO:0000259" key="17">
    <source>
        <dbReference type="SMART" id="SM00329"/>
    </source>
</evidence>
<dbReference type="InterPro" id="IPR017954">
    <property type="entry name" value="Lipid-bd_serum_glycop_CS"/>
</dbReference>
<evidence type="ECO:0000256" key="10">
    <source>
        <dbReference type="ARBA" id="ARBA00023157"/>
    </source>
</evidence>
<evidence type="ECO:0000259" key="16">
    <source>
        <dbReference type="SMART" id="SM00328"/>
    </source>
</evidence>
<dbReference type="SMART" id="SM00328">
    <property type="entry name" value="BPI1"/>
    <property type="match status" value="1"/>
</dbReference>
<dbReference type="RefSeq" id="XP_007910674.1">
    <property type="nucleotide sequence ID" value="XM_007912483.2"/>
</dbReference>
<dbReference type="Proteomes" id="UP000314986">
    <property type="component" value="Unassembled WGS sequence"/>
</dbReference>
<evidence type="ECO:0000256" key="1">
    <source>
        <dbReference type="ARBA" id="ARBA00004613"/>
    </source>
</evidence>
<dbReference type="PANTHER" id="PTHR10504">
    <property type="entry name" value="BACTERICIDAL PERMEABILITY-INCREASING BPI PROTEIN-RELATED"/>
    <property type="match status" value="1"/>
</dbReference>
<keyword evidence="10 13" id="KW-1015">Disulfide bond</keyword>
<dbReference type="Ensembl" id="ENSCMIT00000035389.1">
    <property type="protein sequence ID" value="ENSCMIP00000034867.1"/>
    <property type="gene ID" value="ENSCMIG00000014780.1"/>
</dbReference>
<comment type="subcellular location">
    <subcellularLocation>
        <location evidence="1 14">Secreted</location>
    </subcellularLocation>
</comment>
<dbReference type="Gene3D" id="3.15.20.10">
    <property type="entry name" value="Bactericidal permeability-increasing protein, domain 2"/>
    <property type="match status" value="1"/>
</dbReference>
<reference evidence="18" key="5">
    <citation type="submission" date="2025-09" db="UniProtKB">
        <authorList>
            <consortium name="Ensembl"/>
        </authorList>
    </citation>
    <scope>IDENTIFICATION</scope>
</reference>
<dbReference type="InterPro" id="IPR017942">
    <property type="entry name" value="Lipid-bd_serum_glycop_N"/>
</dbReference>
<dbReference type="FunFam" id="3.15.10.10:FF:000001">
    <property type="entry name" value="phospholipid transfer protein-like"/>
    <property type="match status" value="1"/>
</dbReference>
<dbReference type="RefSeq" id="XP_007910681.1">
    <property type="nucleotide sequence ID" value="XM_007912490.2"/>
</dbReference>
<keyword evidence="9 14" id="KW-0044">Antibiotic</keyword>
<dbReference type="SUPFAM" id="SSF55394">
    <property type="entry name" value="Bactericidal permeability-increasing protein, BPI"/>
    <property type="match status" value="2"/>
</dbReference>
<evidence type="ECO:0000256" key="9">
    <source>
        <dbReference type="ARBA" id="ARBA00023022"/>
    </source>
</evidence>
<keyword evidence="5 14" id="KW-0929">Antimicrobial</keyword>
<sequence>MVWIVTVVLLFLSSHTICTNPALKARVTQQALDYGRQVGMQVLQEELKKINIPDVSGSTHVSVIGKVHYQISGIRIQAFSIAQSTVAFSPGTGMKLSLDNTNIAIHGNWRVKYSLGRDSGSFDVSVNGFSVSALIGMSTDQTGRPAVKSMGCSSNVGSLRLKLHGGASWLYNLFRSSLEKPIHSALVREICPKVSEAINSLELKLQRLKVTANVDKIAEIDYFLVNPPVITETFMDLDFKGEFYNIGRHQEPPFTAGPLSFPEQTNHMMYLAVSEFFFNSAAFVYHRAGALQINITDSMIPKSSPIRLNTSTFGGFIPQLKKLYPEMLMLMKIHSLKQPALTMTSDNITIAMTGAADTFAILPNSSLAPLFVLNLDVSVSATPSLSGDKLTGSLVINRLGLSLEHSDIGPFETSTLQGMLNVVTKIIVLPKINAFLAKGYPLPSVDQLSFVNPTIKVKEKFLMIATDIKYTL</sequence>
<dbReference type="CDD" id="cd00026">
    <property type="entry name" value="BPI2"/>
    <property type="match status" value="1"/>
</dbReference>
<evidence type="ECO:0000256" key="6">
    <source>
        <dbReference type="ARBA" id="ARBA00022588"/>
    </source>
</evidence>
<dbReference type="InParanoid" id="A0A4W3IZ69"/>
<dbReference type="InterPro" id="IPR017943">
    <property type="entry name" value="Bactericidal_perm-incr_a/b_dom"/>
</dbReference>
<comment type="function">
    <text evidence="14">The cytotoxic action of BPI is limited to many species of Gram-negative bacteria; this specificity may be explained by a strong affinity of the very basic N-terminal half for the negatively charged lipopolysaccharides that are unique to the Gram-negative bacterial outer envelope.</text>
</comment>
<keyword evidence="11 14" id="KW-0325">Glycoprotein</keyword>
<feature type="disulfide bond" evidence="13">
    <location>
        <begin position="152"/>
        <end position="191"/>
    </location>
</feature>
<keyword evidence="8 14" id="KW-0391">Immunity</keyword>